<dbReference type="InterPro" id="IPR001441">
    <property type="entry name" value="UPP_synth-like"/>
</dbReference>
<feature type="active site" description="Proton acceptor" evidence="2">
    <location>
        <position position="76"/>
    </location>
</feature>
<dbReference type="EC" id="2.5.1.89" evidence="2"/>
<feature type="binding site" evidence="2">
    <location>
        <begin position="29"/>
        <end position="32"/>
    </location>
    <ligand>
        <name>substrate</name>
    </ligand>
</feature>
<feature type="binding site" evidence="2">
    <location>
        <position position="199"/>
    </location>
    <ligand>
        <name>substrate</name>
    </ligand>
</feature>
<comment type="function">
    <text evidence="2">Catalyzes the sequential condensation of isopentenyl diphosphate (IPP) with geranylgeranyl diphosphate (GGPP) to yield (2Z,6Z,10Z,14Z,18Z,22Z,26Z,30E,34E,38E)-undecaprenyl diphosphate (tritrans,heptacis-UPP). It is probably the precursor of glycosyl carrier lipids.</text>
</comment>
<keyword evidence="4" id="KW-1185">Reference proteome</keyword>
<dbReference type="RefSeq" id="WP_193808225.1">
    <property type="nucleotide sequence ID" value="NZ_CP087714.1"/>
</dbReference>
<organism evidence="3 4">
    <name type="scientific">Geoglobus acetivorans</name>
    <dbReference type="NCBI Taxonomy" id="565033"/>
    <lineage>
        <taxon>Archaea</taxon>
        <taxon>Methanobacteriati</taxon>
        <taxon>Methanobacteriota</taxon>
        <taxon>Archaeoglobi</taxon>
        <taxon>Archaeoglobales</taxon>
        <taxon>Archaeoglobaceae</taxon>
        <taxon>Geoglobus</taxon>
    </lineage>
</organism>
<comment type="catalytic activity">
    <reaction evidence="2">
        <text>geranylgeranyl diphosphate + 7 isopentenyl diphosphate = tri-trans,hepta-cis-undecaprenyl diphosphate + 7 diphosphate</text>
        <dbReference type="Rhea" id="RHEA:27622"/>
        <dbReference type="ChEBI" id="CHEBI:33019"/>
        <dbReference type="ChEBI" id="CHEBI:57533"/>
        <dbReference type="ChEBI" id="CHEBI:60388"/>
        <dbReference type="ChEBI" id="CHEBI:128769"/>
        <dbReference type="EC" id="2.5.1.89"/>
    </reaction>
</comment>
<dbReference type="CDD" id="cd00475">
    <property type="entry name" value="Cis_IPPS"/>
    <property type="match status" value="1"/>
</dbReference>
<dbReference type="InterPro" id="IPR018520">
    <property type="entry name" value="UPP_synth-like_CS"/>
</dbReference>
<feature type="binding site" evidence="2">
    <location>
        <position position="77"/>
    </location>
    <ligand>
        <name>substrate</name>
    </ligand>
</feature>
<keyword evidence="1 2" id="KW-0808">Transferase</keyword>
<feature type="binding site" evidence="2">
    <location>
        <position position="28"/>
    </location>
    <ligand>
        <name>Mg(2+)</name>
        <dbReference type="ChEBI" id="CHEBI:18420"/>
    </ligand>
</feature>
<comment type="cofactor">
    <cofactor evidence="2">
        <name>Mg(2+)</name>
        <dbReference type="ChEBI" id="CHEBI:18420"/>
    </cofactor>
    <text evidence="2">Binds 2 magnesium ions per subunit.</text>
</comment>
<name>A0ABZ3H1L2_GEOAI</name>
<dbReference type="SUPFAM" id="SSF64005">
    <property type="entry name" value="Undecaprenyl diphosphate synthase"/>
    <property type="match status" value="1"/>
</dbReference>
<keyword evidence="2" id="KW-0479">Metal-binding</keyword>
<evidence type="ECO:0000313" key="3">
    <source>
        <dbReference type="EMBL" id="XAT63074.1"/>
    </source>
</evidence>
<dbReference type="HAMAP" id="MF_01139">
    <property type="entry name" value="ISPT"/>
    <property type="match status" value="1"/>
</dbReference>
<evidence type="ECO:0000256" key="2">
    <source>
        <dbReference type="HAMAP-Rule" id="MF_01139"/>
    </source>
</evidence>
<dbReference type="PANTHER" id="PTHR10291">
    <property type="entry name" value="DEHYDRODOLICHYL DIPHOSPHATE SYNTHASE FAMILY MEMBER"/>
    <property type="match status" value="1"/>
</dbReference>
<dbReference type="InterPro" id="IPR036424">
    <property type="entry name" value="UPP_synth-like_sf"/>
</dbReference>
<dbReference type="NCBIfam" id="TIGR00055">
    <property type="entry name" value="uppS"/>
    <property type="match status" value="1"/>
</dbReference>
<dbReference type="Pfam" id="PF01255">
    <property type="entry name" value="Prenyltransf"/>
    <property type="match status" value="1"/>
</dbReference>
<keyword evidence="2" id="KW-0460">Magnesium</keyword>
<sequence length="253" mass="30348">MIAKIYELRLWRNVRKGEIPRHVAIIMDGNRRYARKRGMPSHMGHFFGSRKAEKVLDWCREIGVRVVTLYAFSTENFRRSEEEKRNIFDLFRKEMNRLLEDPRTHRNRMRVRVVGYRGMLPDDLLEVIERVERKTAGYDRFFLNIAFGYGGRQEIIDAVRNILRKVREGKIKPNDIDERLISHHLYSDNGYENVDILIRTGGEQRLSNFLPWQCANSITYFVDVYWPAFRKIDLLRAIRTWQSLRARYYKAMV</sequence>
<accession>A0ABZ3H1L2</accession>
<feature type="binding site" evidence="2">
    <location>
        <position position="79"/>
    </location>
    <ligand>
        <name>substrate</name>
    </ligand>
</feature>
<dbReference type="PANTHER" id="PTHR10291:SF43">
    <property type="entry name" value="DEHYDRODOLICHYL DIPHOSPHATE SYNTHASE COMPLEX SUBUNIT DHDDS"/>
    <property type="match status" value="1"/>
</dbReference>
<protein>
    <recommendedName>
        <fullName evidence="2">Tritrans,polycis-undecaprenyl-diphosphate synthase (geranylgeranyl-diphosphate specific)</fullName>
        <ecNumber evidence="2">2.5.1.89</ecNumber>
    </recommendedName>
    <alternativeName>
        <fullName evidence="2">Undecaprenyl diphosphate synthase</fullName>
        <shortName evidence="2">UDS</shortName>
    </alternativeName>
    <alternativeName>
        <fullName evidence="2">Undecaprenyl pyrophosphate synthase</fullName>
        <shortName evidence="2">UPP synthase</shortName>
    </alternativeName>
</protein>
<dbReference type="Proteomes" id="UP001492541">
    <property type="component" value="Chromosome"/>
</dbReference>
<gene>
    <name evidence="2 3" type="primary">uppS</name>
    <name evidence="3" type="ORF">LPQ35_07365</name>
</gene>
<dbReference type="GO" id="GO:0008834">
    <property type="term" value="F:ditrans,polycis-undecaprenyl-diphosphate synthase [(2E,6E)-farnesyl-diphosphate specific] activity"/>
    <property type="evidence" value="ECO:0007669"/>
    <property type="project" value="UniProtKB-EC"/>
</dbReference>
<dbReference type="EMBL" id="CP087714">
    <property type="protein sequence ID" value="XAT63074.1"/>
    <property type="molecule type" value="Genomic_DNA"/>
</dbReference>
<evidence type="ECO:0000313" key="4">
    <source>
        <dbReference type="Proteomes" id="UP001492541"/>
    </source>
</evidence>
<dbReference type="Gene3D" id="3.40.1180.10">
    <property type="entry name" value="Decaprenyl diphosphate synthase-like"/>
    <property type="match status" value="1"/>
</dbReference>
<feature type="binding site" evidence="2">
    <location>
        <begin position="205"/>
        <end position="207"/>
    </location>
    <ligand>
        <name>substrate</name>
    </ligand>
</feature>
<comment type="subunit">
    <text evidence="2">Homodimer.</text>
</comment>
<proteinExistence type="inferred from homology"/>
<dbReference type="PROSITE" id="PS01066">
    <property type="entry name" value="UPP_SYNTHASE"/>
    <property type="match status" value="1"/>
</dbReference>
<reference evidence="3 4" key="1">
    <citation type="submission" date="2021-11" db="EMBL/GenBank/DDBJ databases">
        <title>Whole genome of Geoglobus acetivorans.</title>
        <authorList>
            <person name="Liu D."/>
        </authorList>
    </citation>
    <scope>NUCLEOTIDE SEQUENCE [LARGE SCALE GENOMIC DNA]</scope>
    <source>
        <strain evidence="3 4">SBH6</strain>
    </source>
</reference>
<evidence type="ECO:0000256" key="1">
    <source>
        <dbReference type="ARBA" id="ARBA00022679"/>
    </source>
</evidence>
<comment type="similarity">
    <text evidence="2">Belongs to the UPP synthase family.</text>
</comment>
<feature type="active site" evidence="2">
    <location>
        <position position="28"/>
    </location>
</feature>
<comment type="caution">
    <text evidence="2">Lacks conserved residue(s) required for the propagation of feature annotation.</text>
</comment>
<dbReference type="GeneID" id="90449496"/>
<feature type="binding site" evidence="2">
    <location>
        <begin position="73"/>
        <end position="75"/>
    </location>
    <ligand>
        <name>substrate</name>
    </ligand>
</feature>
<feature type="binding site" evidence="2">
    <location>
        <position position="45"/>
    </location>
    <ligand>
        <name>substrate</name>
    </ligand>
</feature>